<evidence type="ECO:0000313" key="3">
    <source>
        <dbReference type="EMBL" id="NVO31711.1"/>
    </source>
</evidence>
<dbReference type="PIRSF" id="PIRSF028431">
    <property type="entry name" value="UCP028431"/>
    <property type="match status" value="1"/>
</dbReference>
<feature type="domain" description="Glycoamylase-like" evidence="2">
    <location>
        <begin position="229"/>
        <end position="444"/>
    </location>
</feature>
<dbReference type="AlphaFoldDB" id="A0A7Y7U5G4"/>
<gene>
    <name evidence="3" type="ORF">HW554_10865</name>
</gene>
<dbReference type="InterPro" id="IPR016883">
    <property type="entry name" value="UCP028431"/>
</dbReference>
<feature type="signal peptide" evidence="1">
    <location>
        <begin position="1"/>
        <end position="21"/>
    </location>
</feature>
<proteinExistence type="predicted"/>
<dbReference type="Gene3D" id="1.50.10.140">
    <property type="match status" value="1"/>
</dbReference>
<name>A0A7Y7U5G4_9BACT</name>
<keyword evidence="4" id="KW-1185">Reference proteome</keyword>
<reference evidence="3 4" key="1">
    <citation type="submission" date="2020-05" db="EMBL/GenBank/DDBJ databases">
        <title>Hymenobacter terrestris sp. nov. and Hymenobacter lapidiphilus sp. nov., isolated from regoliths in Antarctica.</title>
        <authorList>
            <person name="Sedlacek I."/>
            <person name="Pantucek R."/>
            <person name="Zeman M."/>
            <person name="Holochova P."/>
            <person name="Kralova S."/>
            <person name="Stankova E."/>
            <person name="Sedo O."/>
            <person name="Micenkova L."/>
            <person name="Svec P."/>
            <person name="Gupta V."/>
            <person name="Sood U."/>
            <person name="Korpole U.S."/>
            <person name="Lal R."/>
        </authorList>
    </citation>
    <scope>NUCLEOTIDE SEQUENCE [LARGE SCALE GENOMIC DNA]</scope>
    <source>
        <strain evidence="3 4">P5342</strain>
    </source>
</reference>
<organism evidence="3 4">
    <name type="scientific">Hymenobacter lapidiphilus</name>
    <dbReference type="NCBI Taxonomy" id="2608003"/>
    <lineage>
        <taxon>Bacteria</taxon>
        <taxon>Pseudomonadati</taxon>
        <taxon>Bacteroidota</taxon>
        <taxon>Cytophagia</taxon>
        <taxon>Cytophagales</taxon>
        <taxon>Hymenobacteraceae</taxon>
        <taxon>Hymenobacter</taxon>
    </lineage>
</organism>
<protein>
    <submittedName>
        <fullName evidence="3">Beta-glucosidase</fullName>
    </submittedName>
</protein>
<feature type="chain" id="PRO_5030788689" evidence="1">
    <location>
        <begin position="22"/>
        <end position="462"/>
    </location>
</feature>
<evidence type="ECO:0000259" key="2">
    <source>
        <dbReference type="Pfam" id="PF10091"/>
    </source>
</evidence>
<evidence type="ECO:0000256" key="1">
    <source>
        <dbReference type="SAM" id="SignalP"/>
    </source>
</evidence>
<evidence type="ECO:0000313" key="4">
    <source>
        <dbReference type="Proteomes" id="UP000565521"/>
    </source>
</evidence>
<dbReference type="RefSeq" id="WP_176908613.1">
    <property type="nucleotide sequence ID" value="NZ_JABKAU010000017.1"/>
</dbReference>
<dbReference type="InterPro" id="IPR019282">
    <property type="entry name" value="Glycoamylase-like_cons_dom"/>
</dbReference>
<keyword evidence="1" id="KW-0732">Signal</keyword>
<accession>A0A7Y7U5G4</accession>
<dbReference type="Pfam" id="PF10091">
    <property type="entry name" value="Glycoamylase"/>
    <property type="match status" value="1"/>
</dbReference>
<sequence>MKLFFLFLLSFVLLLPEPGQAQRKPAAKKAALATAAVGITPAGSGVKRPRNLTDEQLLDLVQRQTFRYFWDFGHPVSGMARERSNVSFDYGDEVVTTGGTGFGLMAIIVAAERGWITREQAAERTLKIVNFLWKADMYHGVFPHWLNGATGKTIRFSPKDDGGDLVETSFLFEGLICARQYYTRDTPAESALRNKILWMWEGVEWNWHQQGGQNVLYWHWSPNNGWSMNHQIHGWNECLVTYVMAASSPKYAIDKAVYDQGWATGNYFKNGKEFYKTKLPLGFDYGGPLFFSHYSFLGLDPRGLKDQYADYFAQNKAHTLINRAYCIDNPKHYKGYGADTWGLTASDSYKGYAAHSPTEDLGVISPTAALSAMPYAPEFSMQALKHFYNDLGDNIWGEYGFVDAFSEEHNWQAKSYLAIDQGPIVAMIENHRTGLLWKLFMSSPDVQRGLTKLGFESPHLKK</sequence>
<comment type="caution">
    <text evidence="3">The sequence shown here is derived from an EMBL/GenBank/DDBJ whole genome shotgun (WGS) entry which is preliminary data.</text>
</comment>
<dbReference type="Proteomes" id="UP000565521">
    <property type="component" value="Unassembled WGS sequence"/>
</dbReference>
<dbReference type="EMBL" id="JABKAU010000017">
    <property type="protein sequence ID" value="NVO31711.1"/>
    <property type="molecule type" value="Genomic_DNA"/>
</dbReference>